<feature type="transmembrane region" description="Helical" evidence="9">
    <location>
        <begin position="20"/>
        <end position="41"/>
    </location>
</feature>
<accession>A0A2N3XS44</accession>
<name>A0A2N3XS44_SACSN</name>
<feature type="transmembrane region" description="Helical" evidence="9">
    <location>
        <begin position="79"/>
        <end position="105"/>
    </location>
</feature>
<evidence type="ECO:0000256" key="6">
    <source>
        <dbReference type="ARBA" id="ARBA00022989"/>
    </source>
</evidence>
<dbReference type="PANTHER" id="PTHR21716:SF53">
    <property type="entry name" value="PERMEASE PERM-RELATED"/>
    <property type="match status" value="1"/>
</dbReference>
<dbReference type="Proteomes" id="UP000233786">
    <property type="component" value="Unassembled WGS sequence"/>
</dbReference>
<feature type="region of interest" description="Disordered" evidence="8">
    <location>
        <begin position="357"/>
        <end position="393"/>
    </location>
</feature>
<dbReference type="GO" id="GO:0005886">
    <property type="term" value="C:plasma membrane"/>
    <property type="evidence" value="ECO:0007669"/>
    <property type="project" value="UniProtKB-SubCell"/>
</dbReference>
<dbReference type="PANTHER" id="PTHR21716">
    <property type="entry name" value="TRANSMEMBRANE PROTEIN"/>
    <property type="match status" value="1"/>
</dbReference>
<feature type="transmembrane region" description="Helical" evidence="9">
    <location>
        <begin position="47"/>
        <end position="72"/>
    </location>
</feature>
<keyword evidence="11" id="KW-1185">Reference proteome</keyword>
<evidence type="ECO:0000256" key="5">
    <source>
        <dbReference type="ARBA" id="ARBA00022692"/>
    </source>
</evidence>
<feature type="transmembrane region" description="Helical" evidence="9">
    <location>
        <begin position="272"/>
        <end position="295"/>
    </location>
</feature>
<keyword evidence="6 9" id="KW-1133">Transmembrane helix</keyword>
<comment type="caution">
    <text evidence="10">The sequence shown here is derived from an EMBL/GenBank/DDBJ whole genome shotgun (WGS) entry which is preliminary data.</text>
</comment>
<comment type="similarity">
    <text evidence="2">Belongs to the autoinducer-2 exporter (AI-2E) (TC 2.A.86) family.</text>
</comment>
<dbReference type="InterPro" id="IPR002549">
    <property type="entry name" value="AI-2E-like"/>
</dbReference>
<reference evidence="10" key="1">
    <citation type="submission" date="2017-12" db="EMBL/GenBank/DDBJ databases">
        <title>Sequencing the genomes of 1000 Actinobacteria strains.</title>
        <authorList>
            <person name="Klenk H.-P."/>
        </authorList>
    </citation>
    <scope>NUCLEOTIDE SEQUENCE [LARGE SCALE GENOMIC DNA]</scope>
    <source>
        <strain evidence="10">DSM 44228</strain>
    </source>
</reference>
<keyword evidence="4" id="KW-1003">Cell membrane</keyword>
<dbReference type="Pfam" id="PF01594">
    <property type="entry name" value="AI-2E_transport"/>
    <property type="match status" value="1"/>
</dbReference>
<dbReference type="STRING" id="994479.GCA_000194155_06352"/>
<dbReference type="OrthoDB" id="9784366at2"/>
<feature type="transmembrane region" description="Helical" evidence="9">
    <location>
        <begin position="167"/>
        <end position="186"/>
    </location>
</feature>
<evidence type="ECO:0000313" key="11">
    <source>
        <dbReference type="Proteomes" id="UP000233786"/>
    </source>
</evidence>
<feature type="transmembrane region" description="Helical" evidence="9">
    <location>
        <begin position="236"/>
        <end position="260"/>
    </location>
</feature>
<evidence type="ECO:0000256" key="9">
    <source>
        <dbReference type="SAM" id="Phobius"/>
    </source>
</evidence>
<dbReference type="GO" id="GO:0055085">
    <property type="term" value="P:transmembrane transport"/>
    <property type="evidence" value="ECO:0007669"/>
    <property type="project" value="TreeGrafter"/>
</dbReference>
<gene>
    <name evidence="10" type="ORF">A8926_0957</name>
</gene>
<dbReference type="EMBL" id="PJNB01000001">
    <property type="protein sequence ID" value="PKW13430.1"/>
    <property type="molecule type" value="Genomic_DNA"/>
</dbReference>
<dbReference type="AlphaFoldDB" id="A0A2N3XS44"/>
<keyword evidence="7 9" id="KW-0472">Membrane</keyword>
<sequence length="393" mass="40675">MNDFKITTRDDAAASIPRVLRVSAALSWRLLVVVGALYVVGLAVGQIYVVVIPVAIALLLSALLAPIVSWLARRGVPRAVATAMVLIGGLAVVGGVLTFVINAFIEGFPDLQRQVVASLNQLKNSLAQGPLHINEEQIGHYLTQAQDWLAANQAALTSGALSTAGTFGNFLTGLVLALFTLIYFLHDGRGVWLFVTKLAPKHVRHRVDVAGCRGFASLVGFVRATALVAVVDALGIGTGLMILGVPLAIPLAALVFLGGFVPIVGAVASGAVAVLVALVTKGWIVALIVVGIVLAVQQIEGNVLQPLILGRAVQIHALGVVLAISIGMVVSGIVGALLAVPLVAVLNSAIRSLVEVEEPAEPPEPADRAEAEPPPDETPDEKTPTGSTSNSEV</sequence>
<dbReference type="RefSeq" id="WP_010313123.1">
    <property type="nucleotide sequence ID" value="NZ_CP061007.1"/>
</dbReference>
<evidence type="ECO:0000256" key="4">
    <source>
        <dbReference type="ARBA" id="ARBA00022475"/>
    </source>
</evidence>
<comment type="subcellular location">
    <subcellularLocation>
        <location evidence="1">Cell membrane</location>
        <topology evidence="1">Multi-pass membrane protein</topology>
    </subcellularLocation>
</comment>
<organism evidence="10 11">
    <name type="scientific">Saccharopolyspora spinosa</name>
    <dbReference type="NCBI Taxonomy" id="60894"/>
    <lineage>
        <taxon>Bacteria</taxon>
        <taxon>Bacillati</taxon>
        <taxon>Actinomycetota</taxon>
        <taxon>Actinomycetes</taxon>
        <taxon>Pseudonocardiales</taxon>
        <taxon>Pseudonocardiaceae</taxon>
        <taxon>Saccharopolyspora</taxon>
    </lineage>
</organism>
<keyword evidence="5 9" id="KW-0812">Transmembrane</keyword>
<evidence type="ECO:0000256" key="8">
    <source>
        <dbReference type="SAM" id="MobiDB-lite"/>
    </source>
</evidence>
<evidence type="ECO:0000256" key="7">
    <source>
        <dbReference type="ARBA" id="ARBA00023136"/>
    </source>
</evidence>
<evidence type="ECO:0000256" key="1">
    <source>
        <dbReference type="ARBA" id="ARBA00004651"/>
    </source>
</evidence>
<evidence type="ECO:0000256" key="3">
    <source>
        <dbReference type="ARBA" id="ARBA00022448"/>
    </source>
</evidence>
<proteinExistence type="inferred from homology"/>
<feature type="transmembrane region" description="Helical" evidence="9">
    <location>
        <begin position="315"/>
        <end position="346"/>
    </location>
</feature>
<evidence type="ECO:0000256" key="2">
    <source>
        <dbReference type="ARBA" id="ARBA00009773"/>
    </source>
</evidence>
<keyword evidence="3" id="KW-0813">Transport</keyword>
<protein>
    <submittedName>
        <fullName evidence="10">PurR-regulated permease PerM</fullName>
    </submittedName>
</protein>
<evidence type="ECO:0000313" key="10">
    <source>
        <dbReference type="EMBL" id="PKW13430.1"/>
    </source>
</evidence>
<feature type="transmembrane region" description="Helical" evidence="9">
    <location>
        <begin position="207"/>
        <end position="230"/>
    </location>
</feature>